<dbReference type="InterPro" id="IPR033932">
    <property type="entry name" value="YtcJ-like"/>
</dbReference>
<keyword evidence="1" id="KW-1133">Transmembrane helix</keyword>
<dbReference type="InterPro" id="IPR011059">
    <property type="entry name" value="Metal-dep_hydrolase_composite"/>
</dbReference>
<dbReference type="InterPro" id="IPR032466">
    <property type="entry name" value="Metal_Hydrolase"/>
</dbReference>
<gene>
    <name evidence="3" type="ORF">CNQ84_02465</name>
</gene>
<dbReference type="Gene3D" id="2.30.40.10">
    <property type="entry name" value="Urease, subunit C, domain 1"/>
    <property type="match status" value="1"/>
</dbReference>
<keyword evidence="4" id="KW-1185">Reference proteome</keyword>
<keyword evidence="1" id="KW-0472">Membrane</keyword>
<dbReference type="GO" id="GO:0016810">
    <property type="term" value="F:hydrolase activity, acting on carbon-nitrogen (but not peptide) bonds"/>
    <property type="evidence" value="ECO:0007669"/>
    <property type="project" value="InterPro"/>
</dbReference>
<dbReference type="AlphaFoldDB" id="A0A2A3MNG0"/>
<reference evidence="3 4" key="1">
    <citation type="submission" date="2017-09" db="EMBL/GenBank/DDBJ databases">
        <title>Pseudomonas abyssi sp. nov. isolated from Abyssopelagic Water.</title>
        <authorList>
            <person name="Wei Y."/>
        </authorList>
    </citation>
    <scope>NUCLEOTIDE SEQUENCE [LARGE SCALE GENOMIC DNA]</scope>
    <source>
        <strain evidence="3 4">MT5</strain>
    </source>
</reference>
<evidence type="ECO:0000313" key="4">
    <source>
        <dbReference type="Proteomes" id="UP000242313"/>
    </source>
</evidence>
<name>A0A2A3MNG0_9PSED</name>
<dbReference type="SUPFAM" id="SSF51338">
    <property type="entry name" value="Composite domain of metallo-dependent hydrolases"/>
    <property type="match status" value="1"/>
</dbReference>
<dbReference type="InterPro" id="IPR013108">
    <property type="entry name" value="Amidohydro_3"/>
</dbReference>
<dbReference type="EMBL" id="NTMR01000002">
    <property type="protein sequence ID" value="PBK06255.1"/>
    <property type="molecule type" value="Genomic_DNA"/>
</dbReference>
<dbReference type="PANTHER" id="PTHR22642">
    <property type="entry name" value="IMIDAZOLONEPROPIONASE"/>
    <property type="match status" value="1"/>
</dbReference>
<feature type="domain" description="Amidohydrolase 3" evidence="2">
    <location>
        <begin position="106"/>
        <end position="586"/>
    </location>
</feature>
<comment type="caution">
    <text evidence="3">The sequence shown here is derived from an EMBL/GenBank/DDBJ whole genome shotgun (WGS) entry which is preliminary data.</text>
</comment>
<dbReference type="CDD" id="cd01300">
    <property type="entry name" value="YtcJ_like"/>
    <property type="match status" value="1"/>
</dbReference>
<evidence type="ECO:0000313" key="3">
    <source>
        <dbReference type="EMBL" id="PBK06255.1"/>
    </source>
</evidence>
<sequence length="592" mass="64551">MPLVLRLAYMSCAGRGRAFTITRYNKNNKESGMRKLGIGMLLLMLVLLTGWWLTRPPSTDLIFYGGPVLTVNQQDQVAEALAVKEGVIVAVGDVASVMAHRTADTQVIDLQGRALLPGFVGAHEHPTLTAVFAGAHDLSGFTHQSNAQVWSALRQAIAATPPGEWVYAGGLDAILVPDLQVPMREALDTLAPDNPVVLISQTLHSAWANSMAFREAGVTADTPDPGTGSYYERDADGGFTGFIAETRAMAPFVEGLRAPLGLAGRYGDTLDGYLSQGFTSVASLGYNLPPWLARLVALRDFQPRIRQFFYLVDSELQYLPDTPDHDDPYFRVLGVKLWHDGSPYTGSMLTSMPYLDSELGKTLGIEPGSHGAGMIAQQELVERLCHYSREGWQVAIHSQGDESNRQVSRAILEALPAGAGQRQVRLEHSVLLPPDLLPALAERGVSPSFHINHILYYGDRLADSIIGRHVAQQVLPVRRAFELQMHPSLHADSPMFPTEGFSLMQTAITRQTSSGQVLNAAQAITVQQALRAMTINAAWQLGIDQQAGSLEVGKWADLQIVDQSPYAVPAKRLSALKVEEVYLAGALQYRRE</sequence>
<dbReference type="Proteomes" id="UP000242313">
    <property type="component" value="Unassembled WGS sequence"/>
</dbReference>
<accession>A0A2A3MNG0</accession>
<proteinExistence type="predicted"/>
<feature type="transmembrane region" description="Helical" evidence="1">
    <location>
        <begin position="36"/>
        <end position="53"/>
    </location>
</feature>
<dbReference type="Gene3D" id="3.20.20.140">
    <property type="entry name" value="Metal-dependent hydrolases"/>
    <property type="match status" value="1"/>
</dbReference>
<protein>
    <recommendedName>
        <fullName evidence="2">Amidohydrolase 3 domain-containing protein</fullName>
    </recommendedName>
</protein>
<evidence type="ECO:0000259" key="2">
    <source>
        <dbReference type="Pfam" id="PF07969"/>
    </source>
</evidence>
<dbReference type="Gene3D" id="3.10.310.70">
    <property type="match status" value="1"/>
</dbReference>
<organism evidence="3 4">
    <name type="scientific">Pseudomonas abyssi</name>
    <dbReference type="NCBI Taxonomy" id="170540"/>
    <lineage>
        <taxon>Bacteria</taxon>
        <taxon>Pseudomonadati</taxon>
        <taxon>Pseudomonadota</taxon>
        <taxon>Gammaproteobacteria</taxon>
        <taxon>Pseudomonadales</taxon>
        <taxon>Pseudomonadaceae</taxon>
        <taxon>Pseudomonas</taxon>
    </lineage>
</organism>
<dbReference type="PANTHER" id="PTHR22642:SF2">
    <property type="entry name" value="PROTEIN LONG AFTER FAR-RED 3"/>
    <property type="match status" value="1"/>
</dbReference>
<dbReference type="Pfam" id="PF07969">
    <property type="entry name" value="Amidohydro_3"/>
    <property type="match status" value="1"/>
</dbReference>
<dbReference type="SUPFAM" id="SSF51556">
    <property type="entry name" value="Metallo-dependent hydrolases"/>
    <property type="match status" value="1"/>
</dbReference>
<keyword evidence="1" id="KW-0812">Transmembrane</keyword>
<evidence type="ECO:0000256" key="1">
    <source>
        <dbReference type="SAM" id="Phobius"/>
    </source>
</evidence>